<dbReference type="GO" id="GO:0008360">
    <property type="term" value="P:regulation of cell shape"/>
    <property type="evidence" value="ECO:0007669"/>
    <property type="project" value="UniProtKB-KW"/>
</dbReference>
<evidence type="ECO:0000313" key="8">
    <source>
        <dbReference type="EMBL" id="KKC30013.1"/>
    </source>
</evidence>
<evidence type="ECO:0000256" key="4">
    <source>
        <dbReference type="ARBA" id="ARBA00032089"/>
    </source>
</evidence>
<dbReference type="InterPro" id="IPR042175">
    <property type="entry name" value="Cell/Rod_MreC_2"/>
</dbReference>
<name>A0A0F5PN04_9THEO</name>
<reference evidence="8 9" key="2">
    <citation type="journal article" date="2015" name="BMC Genomics">
        <title>Analysis of three genomes within the thermophilic bacterial species Caldanaerobacter subterraneus with a focus on carbon monoxide dehydrogenase evolution and hydrolase diversity.</title>
        <authorList>
            <person name="Sant'Anna F.H."/>
            <person name="Lebedinsky A.V."/>
            <person name="Sokolova T.G."/>
            <person name="Robb F.T."/>
            <person name="Gonzalez J.M."/>
        </authorList>
    </citation>
    <scope>NUCLEOTIDE SEQUENCE [LARGE SCALE GENOMIC DNA]</scope>
    <source>
        <strain evidence="8 9">DSM 12653</strain>
    </source>
</reference>
<keyword evidence="3 5" id="KW-0133">Cell shape</keyword>
<keyword evidence="6" id="KW-0175">Coiled coil</keyword>
<dbReference type="RefSeq" id="WP_043884289.1">
    <property type="nucleotide sequence ID" value="NZ_ABXP02000054.1"/>
</dbReference>
<comment type="similarity">
    <text evidence="1 5">Belongs to the MreC family.</text>
</comment>
<dbReference type="Gene3D" id="2.40.10.340">
    <property type="entry name" value="Rod shape-determining protein MreC, domain 1"/>
    <property type="match status" value="1"/>
</dbReference>
<dbReference type="GO" id="GO:0005886">
    <property type="term" value="C:plasma membrane"/>
    <property type="evidence" value="ECO:0007669"/>
    <property type="project" value="TreeGrafter"/>
</dbReference>
<feature type="domain" description="Rod shape-determining protein MreC beta-barrel core" evidence="7">
    <location>
        <begin position="123"/>
        <end position="268"/>
    </location>
</feature>
<dbReference type="AlphaFoldDB" id="A0A0F5PN04"/>
<dbReference type="InterPro" id="IPR055342">
    <property type="entry name" value="MreC_beta-barrel_core"/>
</dbReference>
<sequence>MPRFFRNRQLILVLLIAVALIAAMAYTYDTERYLTKAESVIGSVFTPVGKAFYRMTNGISDFFSSIREIGTLRATNEKLQKEVEKLRKENIELQELKNENLRLKEALDFKTENPELDLKLASITGKNPGNWFNIFTIDRGKRDGIKPGMAVLDEKGNMVGQVTQVGETWAKVLAIIDRDSSVSAVDVRTRDNGIVRGDSQGGLVMIYLPLDAEVLEGDIITTSGMSRFPKGLVIGKVEKVTKEPGALFKQALVKPAADFERLEYVFVVLNMTETGK</sequence>
<evidence type="ECO:0000256" key="5">
    <source>
        <dbReference type="PIRNR" id="PIRNR038471"/>
    </source>
</evidence>
<dbReference type="Gene3D" id="2.40.10.350">
    <property type="entry name" value="Rod shape-determining protein MreC, domain 2"/>
    <property type="match status" value="1"/>
</dbReference>
<evidence type="ECO:0000256" key="2">
    <source>
        <dbReference type="ARBA" id="ARBA00013855"/>
    </source>
</evidence>
<evidence type="ECO:0000256" key="1">
    <source>
        <dbReference type="ARBA" id="ARBA00009369"/>
    </source>
</evidence>
<evidence type="ECO:0000259" key="7">
    <source>
        <dbReference type="Pfam" id="PF04085"/>
    </source>
</evidence>
<accession>A0A0F5PN04</accession>
<protein>
    <recommendedName>
        <fullName evidence="2 5">Cell shape-determining protein MreC</fullName>
    </recommendedName>
    <alternativeName>
        <fullName evidence="4 5">Cell shape protein MreC</fullName>
    </alternativeName>
</protein>
<gene>
    <name evidence="8" type="ORF">CDSM653_00941</name>
</gene>
<dbReference type="Pfam" id="PF04085">
    <property type="entry name" value="MreC"/>
    <property type="match status" value="1"/>
</dbReference>
<feature type="coiled-coil region" evidence="6">
    <location>
        <begin position="69"/>
        <end position="113"/>
    </location>
</feature>
<evidence type="ECO:0000256" key="6">
    <source>
        <dbReference type="SAM" id="Coils"/>
    </source>
</evidence>
<dbReference type="Proteomes" id="UP000010146">
    <property type="component" value="Unassembled WGS sequence"/>
</dbReference>
<organism evidence="8 9">
    <name type="scientific">Caldanaerobacter subterraneus subsp. pacificus DSM 12653</name>
    <dbReference type="NCBI Taxonomy" id="391606"/>
    <lineage>
        <taxon>Bacteria</taxon>
        <taxon>Bacillati</taxon>
        <taxon>Bacillota</taxon>
        <taxon>Clostridia</taxon>
        <taxon>Thermoanaerobacterales</taxon>
        <taxon>Thermoanaerobacteraceae</taxon>
        <taxon>Caldanaerobacter</taxon>
    </lineage>
</organism>
<evidence type="ECO:0000256" key="3">
    <source>
        <dbReference type="ARBA" id="ARBA00022960"/>
    </source>
</evidence>
<dbReference type="InterPro" id="IPR007221">
    <property type="entry name" value="MreC"/>
</dbReference>
<proteinExistence type="inferred from homology"/>
<dbReference type="InterPro" id="IPR042177">
    <property type="entry name" value="Cell/Rod_1"/>
</dbReference>
<comment type="caution">
    <text evidence="8">The sequence shown here is derived from an EMBL/GenBank/DDBJ whole genome shotgun (WGS) entry which is preliminary data.</text>
</comment>
<dbReference type="NCBIfam" id="TIGR00219">
    <property type="entry name" value="mreC"/>
    <property type="match status" value="1"/>
</dbReference>
<reference evidence="9" key="3">
    <citation type="submission" date="2015-02" db="EMBL/GenBank/DDBJ databases">
        <title>Genome analysis of three genomes within the thermophilic hydrogenogenic bacterial species Caldanaerobacter subterraneus.</title>
        <authorList>
            <person name="Sant'Anna F.H."/>
            <person name="Lebedinsky A."/>
            <person name="Sokolova T."/>
            <person name="Robb F.T."/>
            <person name="Gonzalez J.M."/>
        </authorList>
    </citation>
    <scope>NUCLEOTIDE SEQUENCE [LARGE SCALE GENOMIC DNA]</scope>
    <source>
        <strain evidence="9">DSM 12653</strain>
    </source>
</reference>
<evidence type="ECO:0000313" key="9">
    <source>
        <dbReference type="Proteomes" id="UP000010146"/>
    </source>
</evidence>
<comment type="function">
    <text evidence="5">Involved in formation and maintenance of cell shape.</text>
</comment>
<dbReference type="PIRSF" id="PIRSF038471">
    <property type="entry name" value="MreC"/>
    <property type="match status" value="1"/>
</dbReference>
<dbReference type="PANTHER" id="PTHR34138:SF1">
    <property type="entry name" value="CELL SHAPE-DETERMINING PROTEIN MREC"/>
    <property type="match status" value="1"/>
</dbReference>
<dbReference type="PANTHER" id="PTHR34138">
    <property type="entry name" value="CELL SHAPE-DETERMINING PROTEIN MREC"/>
    <property type="match status" value="1"/>
</dbReference>
<dbReference type="EMBL" id="ABXP02000054">
    <property type="protein sequence ID" value="KKC30013.1"/>
    <property type="molecule type" value="Genomic_DNA"/>
</dbReference>
<reference evidence="8 9" key="1">
    <citation type="submission" date="2008-07" db="EMBL/GenBank/DDBJ databases">
        <authorList>
            <person name="Gonzalez J."/>
            <person name="Sokolova T."/>
            <person name="Ferriera S."/>
            <person name="Johnson J."/>
            <person name="Kravitz S."/>
            <person name="Beeson K."/>
            <person name="Sutton G."/>
            <person name="Rogers Y.-H."/>
            <person name="Friedman R."/>
            <person name="Frazier M."/>
            <person name="Venter J.C."/>
        </authorList>
    </citation>
    <scope>NUCLEOTIDE SEQUENCE [LARGE SCALE GENOMIC DNA]</scope>
    <source>
        <strain evidence="8 9">DSM 12653</strain>
    </source>
</reference>